<dbReference type="EMBL" id="FOAJ01000003">
    <property type="protein sequence ID" value="SEK69536.1"/>
    <property type="molecule type" value="Genomic_DNA"/>
</dbReference>
<evidence type="ECO:0000256" key="4">
    <source>
        <dbReference type="ARBA" id="ARBA00044042"/>
    </source>
</evidence>
<comment type="similarity">
    <text evidence="3">Belongs to the glycosyltransferase 9 family.</text>
</comment>
<dbReference type="Gene3D" id="3.40.50.2000">
    <property type="entry name" value="Glycogen Phosphorylase B"/>
    <property type="match status" value="2"/>
</dbReference>
<dbReference type="Pfam" id="PF01075">
    <property type="entry name" value="Glyco_transf_9"/>
    <property type="match status" value="1"/>
</dbReference>
<dbReference type="Proteomes" id="UP000199120">
    <property type="component" value="Unassembled WGS sequence"/>
</dbReference>
<dbReference type="PANTHER" id="PTHR30160">
    <property type="entry name" value="TETRAACYLDISACCHARIDE 4'-KINASE-RELATED"/>
    <property type="match status" value="1"/>
</dbReference>
<accession>A0A1H7J4M6</accession>
<evidence type="ECO:0000256" key="1">
    <source>
        <dbReference type="ARBA" id="ARBA00022676"/>
    </source>
</evidence>
<reference evidence="8" key="1">
    <citation type="submission" date="2016-10" db="EMBL/GenBank/DDBJ databases">
        <authorList>
            <person name="Varghese N."/>
            <person name="Submissions S."/>
        </authorList>
    </citation>
    <scope>NUCLEOTIDE SEQUENCE [LARGE SCALE GENOMIC DNA]</scope>
    <source>
        <strain evidence="8">LMG 26416</strain>
    </source>
</reference>
<name>A0A1H7J4M6_9BURK</name>
<dbReference type="EC" id="2.4.99.24" evidence="4"/>
<dbReference type="GO" id="GO:0008713">
    <property type="term" value="F:ADP-heptose-lipopolysaccharide heptosyltransferase activity"/>
    <property type="evidence" value="ECO:0007669"/>
    <property type="project" value="UniProtKB-EC"/>
</dbReference>
<comment type="catalytic activity">
    <reaction evidence="5">
        <text>an L-alpha-D-Hep-(1-&gt;5)-[alpha-Kdo-(2-&gt;4)]-alpha-Kdo-(2-&gt;6)-lipid A + ADP-L-glycero-beta-D-manno-heptose = an L-alpha-D-Hep-(1-&gt;3)-L-alpha-D-Hep-(1-&gt;5)-[alpha-Kdo-(2-&gt;4)]-alpha-Kdo-(2-&gt;6)-lipid A + ADP + H(+)</text>
        <dbReference type="Rhea" id="RHEA:74071"/>
        <dbReference type="ChEBI" id="CHEBI:15378"/>
        <dbReference type="ChEBI" id="CHEBI:61506"/>
        <dbReference type="ChEBI" id="CHEBI:193068"/>
        <dbReference type="ChEBI" id="CHEBI:193069"/>
        <dbReference type="ChEBI" id="CHEBI:456216"/>
        <dbReference type="EC" id="2.4.99.24"/>
    </reaction>
</comment>
<dbReference type="InterPro" id="IPR011910">
    <property type="entry name" value="RfaF"/>
</dbReference>
<dbReference type="OrthoDB" id="9797795at2"/>
<dbReference type="InterPro" id="IPR002201">
    <property type="entry name" value="Glyco_trans_9"/>
</dbReference>
<sequence length="408" mass="43945">MNTTPFAIAPAVAHASTRRATPLSEPWGADVKRILCIRVDHLGDVLMTTPALRALRASAPGRNLTLLTSPAGAAVAPFLADVDDLIEYDAPWVNPAPRGTPRDHAALVERLRDARFDAAAIFTVYSQNPLPAATLCYEAGIPRRLAHCRENPYALLTHWVVEPEPHAGVRHEVERQLALVREVGAETDDPRLRIAVHDADRDALRARLATLGIARGERYVVLHPGATAASRRYPPERYALALDALIRASGCRVLLTGSAGEAALTRGVLDAVQPATRASVIDLAGAFALGEFVALIESAALLIANNSGPVHIAAALCTPVVDLYALTNPQHTPWQTPHRLLYRDVACRWCYRGECPAGHHLCLLGIEPEAVAQAALDLLQPGLPRDDEPSEDHEPEPPLATTADERPA</sequence>
<organism evidence="7 8">
    <name type="scientific">Paraburkholderia caballeronis</name>
    <dbReference type="NCBI Taxonomy" id="416943"/>
    <lineage>
        <taxon>Bacteria</taxon>
        <taxon>Pseudomonadati</taxon>
        <taxon>Pseudomonadota</taxon>
        <taxon>Betaproteobacteria</taxon>
        <taxon>Burkholderiales</taxon>
        <taxon>Burkholderiaceae</taxon>
        <taxon>Paraburkholderia</taxon>
    </lineage>
</organism>
<gene>
    <name evidence="7" type="ORF">SAMN05192542_103137</name>
</gene>
<proteinExistence type="inferred from homology"/>
<evidence type="ECO:0000256" key="6">
    <source>
        <dbReference type="SAM" id="MobiDB-lite"/>
    </source>
</evidence>
<dbReference type="SUPFAM" id="SSF53756">
    <property type="entry name" value="UDP-Glycosyltransferase/glycogen phosphorylase"/>
    <property type="match status" value="1"/>
</dbReference>
<feature type="region of interest" description="Disordered" evidence="6">
    <location>
        <begin position="380"/>
        <end position="408"/>
    </location>
</feature>
<evidence type="ECO:0000256" key="3">
    <source>
        <dbReference type="ARBA" id="ARBA00043995"/>
    </source>
</evidence>
<protein>
    <recommendedName>
        <fullName evidence="4">lipopolysaccharide heptosyltransferase II</fullName>
        <ecNumber evidence="4">2.4.99.24</ecNumber>
    </recommendedName>
</protein>
<keyword evidence="8" id="KW-1185">Reference proteome</keyword>
<dbReference type="GO" id="GO:0009244">
    <property type="term" value="P:lipopolysaccharide core region biosynthetic process"/>
    <property type="evidence" value="ECO:0007669"/>
    <property type="project" value="TreeGrafter"/>
</dbReference>
<dbReference type="STRING" id="416943.SAMN05445871_1832"/>
<dbReference type="RefSeq" id="WP_090544185.1">
    <property type="nucleotide sequence ID" value="NZ_FNSR01000001.1"/>
</dbReference>
<dbReference type="PANTHER" id="PTHR30160:SF1">
    <property type="entry name" value="LIPOPOLYSACCHARIDE 1,2-N-ACETYLGLUCOSAMINETRANSFERASE-RELATED"/>
    <property type="match status" value="1"/>
</dbReference>
<keyword evidence="2 7" id="KW-0808">Transferase</keyword>
<evidence type="ECO:0000256" key="2">
    <source>
        <dbReference type="ARBA" id="ARBA00022679"/>
    </source>
</evidence>
<dbReference type="NCBIfam" id="TIGR02195">
    <property type="entry name" value="heptsyl_trn_II"/>
    <property type="match status" value="1"/>
</dbReference>
<dbReference type="AlphaFoldDB" id="A0A1H7J4M6"/>
<dbReference type="InterPro" id="IPR051199">
    <property type="entry name" value="LPS_LOS_Heptosyltrfase"/>
</dbReference>
<dbReference type="GO" id="GO:0005829">
    <property type="term" value="C:cytosol"/>
    <property type="evidence" value="ECO:0007669"/>
    <property type="project" value="TreeGrafter"/>
</dbReference>
<evidence type="ECO:0000256" key="5">
    <source>
        <dbReference type="ARBA" id="ARBA00047503"/>
    </source>
</evidence>
<evidence type="ECO:0000313" key="7">
    <source>
        <dbReference type="EMBL" id="SEK69536.1"/>
    </source>
</evidence>
<dbReference type="CDD" id="cd03789">
    <property type="entry name" value="GT9_LPS_heptosyltransferase"/>
    <property type="match status" value="1"/>
</dbReference>
<keyword evidence="1" id="KW-0328">Glycosyltransferase</keyword>
<evidence type="ECO:0000313" key="8">
    <source>
        <dbReference type="Proteomes" id="UP000199120"/>
    </source>
</evidence>